<reference evidence="1 2" key="1">
    <citation type="journal article" date="2021" name="BMC Genomics">
        <title>Datura genome reveals duplications of psychoactive alkaloid biosynthetic genes and high mutation rate following tissue culture.</title>
        <authorList>
            <person name="Rajewski A."/>
            <person name="Carter-House D."/>
            <person name="Stajich J."/>
            <person name="Litt A."/>
        </authorList>
    </citation>
    <scope>NUCLEOTIDE SEQUENCE [LARGE SCALE GENOMIC DNA]</scope>
    <source>
        <strain evidence="1">AR-01</strain>
    </source>
</reference>
<keyword evidence="2" id="KW-1185">Reference proteome</keyword>
<comment type="caution">
    <text evidence="1">The sequence shown here is derived from an EMBL/GenBank/DDBJ whole genome shotgun (WGS) entry which is preliminary data.</text>
</comment>
<dbReference type="EMBL" id="JACEIK010012190">
    <property type="protein sequence ID" value="MCE3216063.1"/>
    <property type="molecule type" value="Genomic_DNA"/>
</dbReference>
<evidence type="ECO:0000313" key="1">
    <source>
        <dbReference type="EMBL" id="MCE3216063.1"/>
    </source>
</evidence>
<accession>A0ABS8WVI6</accession>
<organism evidence="1 2">
    <name type="scientific">Datura stramonium</name>
    <name type="common">Jimsonweed</name>
    <name type="synonym">Common thornapple</name>
    <dbReference type="NCBI Taxonomy" id="4076"/>
    <lineage>
        <taxon>Eukaryota</taxon>
        <taxon>Viridiplantae</taxon>
        <taxon>Streptophyta</taxon>
        <taxon>Embryophyta</taxon>
        <taxon>Tracheophyta</taxon>
        <taxon>Spermatophyta</taxon>
        <taxon>Magnoliopsida</taxon>
        <taxon>eudicotyledons</taxon>
        <taxon>Gunneridae</taxon>
        <taxon>Pentapetalae</taxon>
        <taxon>asterids</taxon>
        <taxon>lamiids</taxon>
        <taxon>Solanales</taxon>
        <taxon>Solanaceae</taxon>
        <taxon>Solanoideae</taxon>
        <taxon>Datureae</taxon>
        <taxon>Datura</taxon>
    </lineage>
</organism>
<evidence type="ECO:0000313" key="2">
    <source>
        <dbReference type="Proteomes" id="UP000823775"/>
    </source>
</evidence>
<protein>
    <submittedName>
        <fullName evidence="1">Uncharacterized protein</fullName>
    </submittedName>
</protein>
<gene>
    <name evidence="1" type="ORF">HAX54_004668</name>
</gene>
<feature type="non-terminal residue" evidence="1">
    <location>
        <position position="1"/>
    </location>
</feature>
<name>A0ABS8WVI6_DATST</name>
<proteinExistence type="predicted"/>
<dbReference type="Proteomes" id="UP000823775">
    <property type="component" value="Unassembled WGS sequence"/>
</dbReference>
<sequence length="121" mass="13727">AHRPYTLHQAYHLSRNTESQLQAQMKLTRGVSHSEGHSHSKGCLNGAQTKAPMIRREGNQFRSEALVNFNKDRRLRVIHVSKTEAIELVEGCCSGLLQDVGGFQGYLWIYIQDPYEAMLKS</sequence>